<dbReference type="RefSeq" id="WP_247993595.1">
    <property type="nucleotide sequence ID" value="NZ_CP096019.1"/>
</dbReference>
<reference evidence="1" key="1">
    <citation type="submission" date="2022-04" db="EMBL/GenBank/DDBJ databases">
        <title>Halocatena sp. nov., isolated from a salt lake.</title>
        <authorList>
            <person name="Cui H.-L."/>
        </authorList>
    </citation>
    <scope>NUCLEOTIDE SEQUENCE</scope>
    <source>
        <strain evidence="1">AD-1</strain>
    </source>
</reference>
<organism evidence="1 2">
    <name type="scientific">Halocatena salina</name>
    <dbReference type="NCBI Taxonomy" id="2934340"/>
    <lineage>
        <taxon>Archaea</taxon>
        <taxon>Methanobacteriati</taxon>
        <taxon>Methanobacteriota</taxon>
        <taxon>Stenosarchaea group</taxon>
        <taxon>Halobacteria</taxon>
        <taxon>Halobacteriales</taxon>
        <taxon>Natronomonadaceae</taxon>
        <taxon>Halocatena</taxon>
    </lineage>
</organism>
<dbReference type="NCBIfam" id="NF011141">
    <property type="entry name" value="PRK14555.1-1"/>
    <property type="match status" value="1"/>
</dbReference>
<dbReference type="KEGG" id="haad:MW046_00365"/>
<dbReference type="PANTHER" id="PTHR38816">
    <property type="entry name" value="EXOSOME SUBUNIT, DUF54 FAMILY-RELATED"/>
    <property type="match status" value="1"/>
</dbReference>
<name>A0A8U0A1A3_9EURY</name>
<evidence type="ECO:0000313" key="1">
    <source>
        <dbReference type="EMBL" id="UPM42925.1"/>
    </source>
</evidence>
<dbReference type="InterPro" id="IPR002739">
    <property type="entry name" value="PAB1135-like"/>
</dbReference>
<dbReference type="Pfam" id="PF01877">
    <property type="entry name" value="RNA_binding"/>
    <property type="match status" value="1"/>
</dbReference>
<dbReference type="PANTHER" id="PTHR38816:SF1">
    <property type="entry name" value="EXOSOME SUBUNIT"/>
    <property type="match status" value="1"/>
</dbReference>
<gene>
    <name evidence="1" type="ORF">MW046_00365</name>
</gene>
<dbReference type="InterPro" id="IPR022803">
    <property type="entry name" value="Ribosomal_uL5_dom_sf"/>
</dbReference>
<dbReference type="Proteomes" id="UP000831768">
    <property type="component" value="Chromosome"/>
</dbReference>
<dbReference type="GeneID" id="71926454"/>
<protein>
    <submittedName>
        <fullName evidence="1">RNA-binding protein</fullName>
    </submittedName>
</protein>
<keyword evidence="2" id="KW-1185">Reference proteome</keyword>
<dbReference type="EMBL" id="CP096019">
    <property type="protein sequence ID" value="UPM42925.1"/>
    <property type="molecule type" value="Genomic_DNA"/>
</dbReference>
<sequence length="145" mass="16285">MSGVPFHYVDLQAFCYATEDEPRVERALRTFLPEEFEIERVENTGYAGDRIVVLSARVENADAIRHVLAQLDRMSPEEWAQVGSELDRRVTENCELYLYLDKQAALAGSVALGDGLSFRGKIEAYPAKKESAIENVIDAFDPLSE</sequence>
<accession>A0A8U0A1A3</accession>
<dbReference type="SUPFAM" id="SSF55282">
    <property type="entry name" value="RL5-like"/>
    <property type="match status" value="1"/>
</dbReference>
<evidence type="ECO:0000313" key="2">
    <source>
        <dbReference type="Proteomes" id="UP000831768"/>
    </source>
</evidence>
<dbReference type="Gene3D" id="3.30.1440.10">
    <property type="match status" value="1"/>
</dbReference>
<proteinExistence type="predicted"/>
<dbReference type="AlphaFoldDB" id="A0A8U0A1A3"/>